<dbReference type="PANTHER" id="PTHR31213:SF70">
    <property type="entry name" value="MAJOR ALLERGEN PRU AR 1-LIKE"/>
    <property type="match status" value="1"/>
</dbReference>
<dbReference type="Gene3D" id="3.30.530.20">
    <property type="match status" value="1"/>
</dbReference>
<evidence type="ECO:0000256" key="1">
    <source>
        <dbReference type="ARBA" id="ARBA00009744"/>
    </source>
</evidence>
<dbReference type="InterPro" id="IPR023393">
    <property type="entry name" value="START-like_dom_sf"/>
</dbReference>
<dbReference type="InterPro" id="IPR050279">
    <property type="entry name" value="Plant_def-hormone_signal"/>
</dbReference>
<evidence type="ECO:0000256" key="4">
    <source>
        <dbReference type="RuleBase" id="RU000409"/>
    </source>
</evidence>
<reference evidence="6" key="1">
    <citation type="submission" date="2018-10" db="EMBL/GenBank/DDBJ databases">
        <title>Population genomic analysis revealed the cold adaptation of white poplar.</title>
        <authorList>
            <person name="Liu Y.-J."/>
        </authorList>
    </citation>
    <scope>NUCLEOTIDE SEQUENCE [LARGE SCALE GENOMIC DNA]</scope>
    <source>
        <strain evidence="6">PAL-ZL1</strain>
    </source>
</reference>
<keyword evidence="2 4" id="KW-0611">Plant defense</keyword>
<sequence length="160" mass="17529">MGVFAFSDEFTSPVPPARLFKALILDFGNLLPKLLPQLIKSVDFTQGNGEAGSIRQISFQDGIGLKSVTNRVEAVDPENLSYSYSLIEGEGLLDKMETIVHEVQFVPGPDGGSINKMKSTYHTKGDIVLTEEEVKEGKEKALGMYKAVEAYLLQNPEAYA</sequence>
<proteinExistence type="inferred from homology"/>
<evidence type="ECO:0000313" key="6">
    <source>
        <dbReference type="EMBL" id="TKS06532.1"/>
    </source>
</evidence>
<dbReference type="PROSITE" id="PS00451">
    <property type="entry name" value="PATHOGENESIS_BETVI"/>
    <property type="match status" value="1"/>
</dbReference>
<name>A0A4U5Q9E3_POPAL</name>
<dbReference type="CDD" id="cd07816">
    <property type="entry name" value="Bet_v1-like"/>
    <property type="match status" value="1"/>
</dbReference>
<dbReference type="EMBL" id="RCHU01000351">
    <property type="protein sequence ID" value="TKS06532.1"/>
    <property type="molecule type" value="Genomic_DNA"/>
</dbReference>
<dbReference type="STRING" id="43335.A0A4U5Q9E3"/>
<gene>
    <name evidence="6" type="ORF">D5086_0000121700</name>
</gene>
<dbReference type="AlphaFoldDB" id="A0A4U5Q9E3"/>
<evidence type="ECO:0000259" key="5">
    <source>
        <dbReference type="Pfam" id="PF00407"/>
    </source>
</evidence>
<dbReference type="GO" id="GO:0010427">
    <property type="term" value="F:abscisic acid binding"/>
    <property type="evidence" value="ECO:0007669"/>
    <property type="project" value="InterPro"/>
</dbReference>
<dbReference type="Pfam" id="PF00407">
    <property type="entry name" value="Bet_v_1"/>
    <property type="match status" value="1"/>
</dbReference>
<protein>
    <submittedName>
        <fullName evidence="6">Major allergen Mal d 1 family protein</fullName>
    </submittedName>
</protein>
<dbReference type="InterPro" id="IPR024949">
    <property type="entry name" value="Bet_v_I_allergen"/>
</dbReference>
<dbReference type="FunFam" id="3.30.530.20:FF:000007">
    <property type="entry name" value="Major pollen allergen Bet v 1-A"/>
    <property type="match status" value="1"/>
</dbReference>
<accession>A0A4U5Q9E3</accession>
<dbReference type="GO" id="GO:0004864">
    <property type="term" value="F:protein phosphatase inhibitor activity"/>
    <property type="evidence" value="ECO:0007669"/>
    <property type="project" value="InterPro"/>
</dbReference>
<comment type="similarity">
    <text evidence="1 4">Belongs to the BetVI family.</text>
</comment>
<dbReference type="GO" id="GO:0005737">
    <property type="term" value="C:cytoplasm"/>
    <property type="evidence" value="ECO:0007669"/>
    <property type="project" value="TreeGrafter"/>
</dbReference>
<dbReference type="InterPro" id="IPR000916">
    <property type="entry name" value="Bet_v_I/MLP"/>
</dbReference>
<organism evidence="6">
    <name type="scientific">Populus alba</name>
    <name type="common">White poplar</name>
    <dbReference type="NCBI Taxonomy" id="43335"/>
    <lineage>
        <taxon>Eukaryota</taxon>
        <taxon>Viridiplantae</taxon>
        <taxon>Streptophyta</taxon>
        <taxon>Embryophyta</taxon>
        <taxon>Tracheophyta</taxon>
        <taxon>Spermatophyta</taxon>
        <taxon>Magnoliopsida</taxon>
        <taxon>eudicotyledons</taxon>
        <taxon>Gunneridae</taxon>
        <taxon>Pentapetalae</taxon>
        <taxon>rosids</taxon>
        <taxon>fabids</taxon>
        <taxon>Malpighiales</taxon>
        <taxon>Salicaceae</taxon>
        <taxon>Saliceae</taxon>
        <taxon>Populus</taxon>
    </lineage>
</organism>
<dbReference type="PANTHER" id="PTHR31213">
    <property type="entry name" value="OS08G0374000 PROTEIN-RELATED"/>
    <property type="match status" value="1"/>
</dbReference>
<evidence type="ECO:0000256" key="3">
    <source>
        <dbReference type="ARBA" id="ARBA00023265"/>
    </source>
</evidence>
<dbReference type="GO" id="GO:0009738">
    <property type="term" value="P:abscisic acid-activated signaling pathway"/>
    <property type="evidence" value="ECO:0007669"/>
    <property type="project" value="InterPro"/>
</dbReference>
<dbReference type="GO" id="GO:0038023">
    <property type="term" value="F:signaling receptor activity"/>
    <property type="evidence" value="ECO:0007669"/>
    <property type="project" value="InterPro"/>
</dbReference>
<dbReference type="GO" id="GO:0006952">
    <property type="term" value="P:defense response"/>
    <property type="evidence" value="ECO:0007669"/>
    <property type="project" value="UniProtKB-KW"/>
</dbReference>
<comment type="caution">
    <text evidence="6">The sequence shown here is derived from an EMBL/GenBank/DDBJ whole genome shotgun (WGS) entry which is preliminary data.</text>
</comment>
<feature type="domain" description="Bet v I/Major latex protein" evidence="5">
    <location>
        <begin position="1"/>
        <end position="155"/>
    </location>
</feature>
<dbReference type="SUPFAM" id="SSF55961">
    <property type="entry name" value="Bet v1-like"/>
    <property type="match status" value="1"/>
</dbReference>
<evidence type="ECO:0000256" key="2">
    <source>
        <dbReference type="ARBA" id="ARBA00022821"/>
    </source>
</evidence>
<dbReference type="PRINTS" id="PR00634">
    <property type="entry name" value="BETALLERGEN"/>
</dbReference>
<dbReference type="GO" id="GO:0005634">
    <property type="term" value="C:nucleus"/>
    <property type="evidence" value="ECO:0007669"/>
    <property type="project" value="TreeGrafter"/>
</dbReference>
<keyword evidence="3 4" id="KW-0568">Pathogenesis-related protein</keyword>